<evidence type="ECO:0000313" key="1">
    <source>
        <dbReference type="EMBL" id="SBP42409.1"/>
    </source>
</evidence>
<gene>
    <name evidence="1" type="primary">ADAMTS16</name>
</gene>
<reference evidence="1" key="2">
    <citation type="submission" date="2016-06" db="EMBL/GenBank/DDBJ databases">
        <title>The genome of a short-lived fish provides insights into sex chromosome evolution and the genetic control of aging.</title>
        <authorList>
            <person name="Reichwald K."/>
            <person name="Felder M."/>
            <person name="Petzold A."/>
            <person name="Koch P."/>
            <person name="Groth M."/>
            <person name="Platzer M."/>
        </authorList>
    </citation>
    <scope>NUCLEOTIDE SEQUENCE</scope>
    <source>
        <tissue evidence="1">Brain</tissue>
    </source>
</reference>
<name>A0A1A7ZIA3_NOTFU</name>
<dbReference type="AlphaFoldDB" id="A0A1A7ZIA3"/>
<accession>A0A1A7ZIA3</accession>
<dbReference type="EMBL" id="HADY01003924">
    <property type="protein sequence ID" value="SBP42409.1"/>
    <property type="molecule type" value="Transcribed_RNA"/>
</dbReference>
<protein>
    <submittedName>
        <fullName evidence="1">ADAM metallopeptidase with thrombospondin type 1 motif, 16</fullName>
    </submittedName>
</protein>
<feature type="non-terminal residue" evidence="1">
    <location>
        <position position="32"/>
    </location>
</feature>
<organism evidence="1">
    <name type="scientific">Nothobranchius furzeri</name>
    <name type="common">Turquoise killifish</name>
    <dbReference type="NCBI Taxonomy" id="105023"/>
    <lineage>
        <taxon>Eukaryota</taxon>
        <taxon>Metazoa</taxon>
        <taxon>Chordata</taxon>
        <taxon>Craniata</taxon>
        <taxon>Vertebrata</taxon>
        <taxon>Euteleostomi</taxon>
        <taxon>Actinopterygii</taxon>
        <taxon>Neopterygii</taxon>
        <taxon>Teleostei</taxon>
        <taxon>Neoteleostei</taxon>
        <taxon>Acanthomorphata</taxon>
        <taxon>Ovalentaria</taxon>
        <taxon>Atherinomorphae</taxon>
        <taxon>Cyprinodontiformes</taxon>
        <taxon>Nothobranchiidae</taxon>
        <taxon>Nothobranchius</taxon>
    </lineage>
</organism>
<proteinExistence type="predicted"/>
<sequence>MAFLHVSPAERRNWTRSLVLVHLFCFVTQNKS</sequence>
<reference evidence="1" key="1">
    <citation type="submission" date="2016-05" db="EMBL/GenBank/DDBJ databases">
        <authorList>
            <person name="Lavstsen T."/>
            <person name="Jespersen J.S."/>
        </authorList>
    </citation>
    <scope>NUCLEOTIDE SEQUENCE</scope>
    <source>
        <tissue evidence="1">Brain</tissue>
    </source>
</reference>